<keyword evidence="3" id="KW-1185">Reference proteome</keyword>
<name>A0ABN7WKV6_GIGMA</name>
<feature type="compositionally biased region" description="Polar residues" evidence="1">
    <location>
        <begin position="1"/>
        <end position="17"/>
    </location>
</feature>
<comment type="caution">
    <text evidence="2">The sequence shown here is derived from an EMBL/GenBank/DDBJ whole genome shotgun (WGS) entry which is preliminary data.</text>
</comment>
<sequence length="137" mass="15623">NSSKCPEITSNHSSVSKPGSIASSTTYNNSFTSNAGSKQSSISEIDFKFNISDSDELPQDTQTKDFVNSLGCHIRQLEQLIKQQNEESKRQEKKLKQLEDEVKRNHGEMRKQHMCLKEQLKNLEEKLKESPQIIVIN</sequence>
<protein>
    <submittedName>
        <fullName evidence="2">215_t:CDS:1</fullName>
    </submittedName>
</protein>
<organism evidence="2 3">
    <name type="scientific">Gigaspora margarita</name>
    <dbReference type="NCBI Taxonomy" id="4874"/>
    <lineage>
        <taxon>Eukaryota</taxon>
        <taxon>Fungi</taxon>
        <taxon>Fungi incertae sedis</taxon>
        <taxon>Mucoromycota</taxon>
        <taxon>Glomeromycotina</taxon>
        <taxon>Glomeromycetes</taxon>
        <taxon>Diversisporales</taxon>
        <taxon>Gigasporaceae</taxon>
        <taxon>Gigaspora</taxon>
    </lineage>
</organism>
<evidence type="ECO:0000313" key="2">
    <source>
        <dbReference type="EMBL" id="CAG8834677.1"/>
    </source>
</evidence>
<reference evidence="2 3" key="1">
    <citation type="submission" date="2021-06" db="EMBL/GenBank/DDBJ databases">
        <authorList>
            <person name="Kallberg Y."/>
            <person name="Tangrot J."/>
            <person name="Rosling A."/>
        </authorList>
    </citation>
    <scope>NUCLEOTIDE SEQUENCE [LARGE SCALE GENOMIC DNA]</scope>
    <source>
        <strain evidence="2 3">120-4 pot B 10/14</strain>
    </source>
</reference>
<evidence type="ECO:0000313" key="3">
    <source>
        <dbReference type="Proteomes" id="UP000789901"/>
    </source>
</evidence>
<feature type="compositionally biased region" description="Low complexity" evidence="1">
    <location>
        <begin position="23"/>
        <end position="34"/>
    </location>
</feature>
<feature type="region of interest" description="Disordered" evidence="1">
    <location>
        <begin position="85"/>
        <end position="110"/>
    </location>
</feature>
<gene>
    <name evidence="2" type="ORF">GMARGA_LOCUS32186</name>
</gene>
<feature type="non-terminal residue" evidence="2">
    <location>
        <position position="1"/>
    </location>
</feature>
<accession>A0ABN7WKV6</accession>
<evidence type="ECO:0000256" key="1">
    <source>
        <dbReference type="SAM" id="MobiDB-lite"/>
    </source>
</evidence>
<dbReference type="EMBL" id="CAJVQB010049894">
    <property type="protein sequence ID" value="CAG8834677.1"/>
    <property type="molecule type" value="Genomic_DNA"/>
</dbReference>
<feature type="region of interest" description="Disordered" evidence="1">
    <location>
        <begin position="1"/>
        <end position="40"/>
    </location>
</feature>
<proteinExistence type="predicted"/>
<dbReference type="Proteomes" id="UP000789901">
    <property type="component" value="Unassembled WGS sequence"/>
</dbReference>